<dbReference type="STRING" id="1121416.SAMN02745220_04704"/>
<dbReference type="PANTHER" id="PTHR43855:SF1">
    <property type="entry name" value="THIOSULFATE SULFURTRANSFERASE"/>
    <property type="match status" value="1"/>
</dbReference>
<dbReference type="Pfam" id="PF00581">
    <property type="entry name" value="Rhodanese"/>
    <property type="match status" value="2"/>
</dbReference>
<dbReference type="RefSeq" id="WP_073616287.1">
    <property type="nucleotide sequence ID" value="NZ_FRFE01000039.1"/>
</dbReference>
<gene>
    <name evidence="4" type="ORF">SAMN02745220_04704</name>
</gene>
<keyword evidence="2" id="KW-0732">Signal</keyword>
<feature type="domain" description="Rhodanese" evidence="3">
    <location>
        <begin position="45"/>
        <end position="160"/>
    </location>
</feature>
<evidence type="ECO:0000313" key="5">
    <source>
        <dbReference type="Proteomes" id="UP000184603"/>
    </source>
</evidence>
<dbReference type="CDD" id="cd01449">
    <property type="entry name" value="TST_Repeat_2"/>
    <property type="match status" value="1"/>
</dbReference>
<dbReference type="Gene3D" id="3.40.250.10">
    <property type="entry name" value="Rhodanese-like domain"/>
    <property type="match status" value="2"/>
</dbReference>
<name>A0A1M7YJD4_9BACT</name>
<evidence type="ECO:0000259" key="3">
    <source>
        <dbReference type="PROSITE" id="PS50206"/>
    </source>
</evidence>
<organism evidence="4 5">
    <name type="scientific">Desulfopila aestuarii DSM 18488</name>
    <dbReference type="NCBI Taxonomy" id="1121416"/>
    <lineage>
        <taxon>Bacteria</taxon>
        <taxon>Pseudomonadati</taxon>
        <taxon>Thermodesulfobacteriota</taxon>
        <taxon>Desulfobulbia</taxon>
        <taxon>Desulfobulbales</taxon>
        <taxon>Desulfocapsaceae</taxon>
        <taxon>Desulfopila</taxon>
    </lineage>
</organism>
<dbReference type="InterPro" id="IPR001763">
    <property type="entry name" value="Rhodanese-like_dom"/>
</dbReference>
<reference evidence="4 5" key="1">
    <citation type="submission" date="2016-12" db="EMBL/GenBank/DDBJ databases">
        <authorList>
            <person name="Song W.-J."/>
            <person name="Kurnit D.M."/>
        </authorList>
    </citation>
    <scope>NUCLEOTIDE SEQUENCE [LARGE SCALE GENOMIC DNA]</scope>
    <source>
        <strain evidence="4 5">DSM 18488</strain>
    </source>
</reference>
<dbReference type="AlphaFoldDB" id="A0A1M7YJD4"/>
<dbReference type="OrthoDB" id="9781034at2"/>
<dbReference type="InterPro" id="IPR036873">
    <property type="entry name" value="Rhodanese-like_dom_sf"/>
</dbReference>
<keyword evidence="1" id="KW-0677">Repeat</keyword>
<dbReference type="EMBL" id="FRFE01000039">
    <property type="protein sequence ID" value="SHO52720.1"/>
    <property type="molecule type" value="Genomic_DNA"/>
</dbReference>
<feature type="domain" description="Rhodanese" evidence="3">
    <location>
        <begin position="191"/>
        <end position="301"/>
    </location>
</feature>
<dbReference type="PANTHER" id="PTHR43855">
    <property type="entry name" value="THIOSULFATE SULFURTRANSFERASE"/>
    <property type="match status" value="1"/>
</dbReference>
<feature type="signal peptide" evidence="2">
    <location>
        <begin position="1"/>
        <end position="27"/>
    </location>
</feature>
<evidence type="ECO:0000256" key="2">
    <source>
        <dbReference type="SAM" id="SignalP"/>
    </source>
</evidence>
<sequence>MINIFGRHFFKLVVVVLLCFGPSFSHAVDGSEILVDTSFVREKIGQPGWTIVDMRYPEEYAEGHIPGAVPLPGWISKLYADDTKRSATVISRLEQQFGQMGIGSDSHVILYGAASRTSWNGVMFWVLELGGCNSEFASCTVQLYDGGIERWQKEGGELEEKKNSTTAATFTMTPGTNRGVNMEGLKNVIEGKDKAVIIDVRYPGEYDGTDIRALRGGHMPGAINIDFSQNYDPDSYRMLPVADLKSLYSEIPLDSRVITHCQTGQRAAYSYLVLRTLGYKNVAIYHDGWRVYGSNLSLPVEGETWFDFTKVNSTMKAVQELKDELE</sequence>
<dbReference type="SUPFAM" id="SSF52821">
    <property type="entry name" value="Rhodanese/Cell cycle control phosphatase"/>
    <property type="match status" value="2"/>
</dbReference>
<dbReference type="Proteomes" id="UP000184603">
    <property type="component" value="Unassembled WGS sequence"/>
</dbReference>
<evidence type="ECO:0000256" key="1">
    <source>
        <dbReference type="ARBA" id="ARBA00022737"/>
    </source>
</evidence>
<dbReference type="InterPro" id="IPR051126">
    <property type="entry name" value="Thiosulfate_sulfurtransferase"/>
</dbReference>
<keyword evidence="4" id="KW-0670">Pyruvate</keyword>
<dbReference type="SMART" id="SM00450">
    <property type="entry name" value="RHOD"/>
    <property type="match status" value="2"/>
</dbReference>
<keyword evidence="5" id="KW-1185">Reference proteome</keyword>
<proteinExistence type="predicted"/>
<keyword evidence="4" id="KW-0808">Transferase</keyword>
<accession>A0A1M7YJD4</accession>
<dbReference type="GO" id="GO:0016740">
    <property type="term" value="F:transferase activity"/>
    <property type="evidence" value="ECO:0007669"/>
    <property type="project" value="UniProtKB-KW"/>
</dbReference>
<feature type="chain" id="PRO_5012590876" evidence="2">
    <location>
        <begin position="28"/>
        <end position="326"/>
    </location>
</feature>
<protein>
    <submittedName>
        <fullName evidence="4">Thiosulfate/3-mercaptopyruvate sulfurtransferase</fullName>
    </submittedName>
</protein>
<dbReference type="PROSITE" id="PS50206">
    <property type="entry name" value="RHODANESE_3"/>
    <property type="match status" value="2"/>
</dbReference>
<evidence type="ECO:0000313" key="4">
    <source>
        <dbReference type="EMBL" id="SHO52720.1"/>
    </source>
</evidence>